<comment type="caution">
    <text evidence="1">The sequence shown here is derived from an EMBL/GenBank/DDBJ whole genome shotgun (WGS) entry which is preliminary data.</text>
</comment>
<protein>
    <submittedName>
        <fullName evidence="1">Uncharacterized protein</fullName>
    </submittedName>
</protein>
<proteinExistence type="predicted"/>
<dbReference type="RefSeq" id="WP_268058792.1">
    <property type="nucleotide sequence ID" value="NZ_JAPOHA010000010.1"/>
</dbReference>
<dbReference type="EMBL" id="JAPOHA010000010">
    <property type="protein sequence ID" value="MCY1714740.1"/>
    <property type="molecule type" value="Genomic_DNA"/>
</dbReference>
<accession>A0ABT4BV30</accession>
<sequence>MDEEKTVIRFILHNSSKKAGAFMHRLSIFGGCIVPFRRFPRTAGGAPPTKRLSFNNLKVLIKLSQKFARFGAAPHRSLAFKKRRKGVKTIQWIVSARGTLAGGSPKGWNCILSTIFGQAESIPFVLPIKLQE</sequence>
<evidence type="ECO:0000313" key="1">
    <source>
        <dbReference type="EMBL" id="MCY1714740.1"/>
    </source>
</evidence>
<dbReference type="Proteomes" id="UP001082703">
    <property type="component" value="Unassembled WGS sequence"/>
</dbReference>
<reference evidence="1 2" key="1">
    <citation type="submission" date="2022-11" db="EMBL/GenBank/DDBJ databases">
        <authorList>
            <person name="Caiyu Z."/>
        </authorList>
    </citation>
    <scope>NUCLEOTIDE SEQUENCE [LARGE SCALE GENOMIC DNA]</scope>
    <source>
        <strain evidence="1 2">YR-4</strain>
    </source>
</reference>
<evidence type="ECO:0000313" key="2">
    <source>
        <dbReference type="Proteomes" id="UP001082703"/>
    </source>
</evidence>
<gene>
    <name evidence="1" type="ORF">OUY18_10795</name>
</gene>
<name>A0ABT4BV30_9FIRM</name>
<keyword evidence="2" id="KW-1185">Reference proteome</keyword>
<organism evidence="1 2">
    <name type="scientific">Caproiciproducens galactitolivorans</name>
    <dbReference type="NCBI Taxonomy" id="642589"/>
    <lineage>
        <taxon>Bacteria</taxon>
        <taxon>Bacillati</taxon>
        <taxon>Bacillota</taxon>
        <taxon>Clostridia</taxon>
        <taxon>Eubacteriales</taxon>
        <taxon>Acutalibacteraceae</taxon>
        <taxon>Caproiciproducens</taxon>
    </lineage>
</organism>